<dbReference type="SUPFAM" id="SSF53098">
    <property type="entry name" value="Ribonuclease H-like"/>
    <property type="match status" value="1"/>
</dbReference>
<dbReference type="PANTHER" id="PTHR23044">
    <property type="entry name" value="3'-5' EXONUCLEASE ERI1-RELATED"/>
    <property type="match status" value="1"/>
</dbReference>
<evidence type="ECO:0000256" key="1">
    <source>
        <dbReference type="ARBA" id="ARBA00022722"/>
    </source>
</evidence>
<evidence type="ECO:0000259" key="8">
    <source>
        <dbReference type="PROSITE" id="PS51999"/>
    </source>
</evidence>
<dbReference type="CDD" id="cd06133">
    <property type="entry name" value="ERI-1_3'hExo_like"/>
    <property type="match status" value="1"/>
</dbReference>
<dbReference type="GO" id="GO:0000175">
    <property type="term" value="F:3'-5'-RNA exonuclease activity"/>
    <property type="evidence" value="ECO:0007669"/>
    <property type="project" value="InterPro"/>
</dbReference>
<keyword evidence="3 7" id="KW-0863">Zinc-finger</keyword>
<evidence type="ECO:0000313" key="10">
    <source>
        <dbReference type="Proteomes" id="UP001489004"/>
    </source>
</evidence>
<gene>
    <name evidence="9" type="ORF">WJX72_007715</name>
</gene>
<reference evidence="9 10" key="1">
    <citation type="journal article" date="2024" name="Nat. Commun.">
        <title>Phylogenomics reveals the evolutionary origins of lichenization in chlorophyte algae.</title>
        <authorList>
            <person name="Puginier C."/>
            <person name="Libourel C."/>
            <person name="Otte J."/>
            <person name="Skaloud P."/>
            <person name="Haon M."/>
            <person name="Grisel S."/>
            <person name="Petersen M."/>
            <person name="Berrin J.G."/>
            <person name="Delaux P.M."/>
            <person name="Dal Grande F."/>
            <person name="Keller J."/>
        </authorList>
    </citation>
    <scope>NUCLEOTIDE SEQUENCE [LARGE SCALE GENOMIC DNA]</scope>
    <source>
        <strain evidence="9 10">SAG 2043</strain>
    </source>
</reference>
<dbReference type="InterPro" id="IPR047201">
    <property type="entry name" value="ERI-1_3'hExo-like"/>
</dbReference>
<keyword evidence="4" id="KW-0378">Hydrolase</keyword>
<dbReference type="GO" id="GO:0008270">
    <property type="term" value="F:zinc ion binding"/>
    <property type="evidence" value="ECO:0007669"/>
    <property type="project" value="UniProtKB-KW"/>
</dbReference>
<evidence type="ECO:0000313" key="9">
    <source>
        <dbReference type="EMBL" id="KAK9829761.1"/>
    </source>
</evidence>
<dbReference type="SMART" id="SM00479">
    <property type="entry name" value="EXOIII"/>
    <property type="match status" value="1"/>
</dbReference>
<comment type="caution">
    <text evidence="9">The sequence shown here is derived from an EMBL/GenBank/DDBJ whole genome shotgun (WGS) entry which is preliminary data.</text>
</comment>
<dbReference type="GO" id="GO:0003676">
    <property type="term" value="F:nucleic acid binding"/>
    <property type="evidence" value="ECO:0007669"/>
    <property type="project" value="InterPro"/>
</dbReference>
<dbReference type="InterPro" id="IPR013520">
    <property type="entry name" value="Ribonucl_H"/>
</dbReference>
<dbReference type="PROSITE" id="PS51999">
    <property type="entry name" value="ZF_GRF"/>
    <property type="match status" value="1"/>
</dbReference>
<dbReference type="InterPro" id="IPR036397">
    <property type="entry name" value="RNaseH_sf"/>
</dbReference>
<feature type="domain" description="GRF-type" evidence="8">
    <location>
        <begin position="291"/>
        <end position="336"/>
    </location>
</feature>
<keyword evidence="5" id="KW-0862">Zinc</keyword>
<sequence>MELTQEQRDRIAANRAAALKIRAARLEAATAAASLGSGKQTNLLDHSFSRAKGTGPGGWVHDNSAGTAMGTKPESLHDTSHRQEIIEFSCVVLNARTLELGGRFQQYVKPTEHPLLTRFCMELTHITQDRVDKGLPLAATLEKHDAWLRQEGLVGAGKRWVPVTWSDWDFKVQMEMECKWRGIPKPAYFQRWIDLRQTFSATLSRSAMGLKKSVQAVGLAWEGRQHSGLDDALNTARLAAHLIEKGAVLAITGSFTNVDASGRFRQATLFPNMPQKKHRIVDANGSWTGKCECGVKAQQRRVNRPGVHHGRMFYGCGTWTITKGGGCNLLKWFSDVTDQERKAYAQC</sequence>
<keyword evidence="1" id="KW-0540">Nuclease</keyword>
<protein>
    <recommendedName>
        <fullName evidence="8">GRF-type domain-containing protein</fullName>
    </recommendedName>
</protein>
<keyword evidence="10" id="KW-1185">Reference proteome</keyword>
<dbReference type="EMBL" id="JALJOR010000001">
    <property type="protein sequence ID" value="KAK9829761.1"/>
    <property type="molecule type" value="Genomic_DNA"/>
</dbReference>
<dbReference type="InterPro" id="IPR012337">
    <property type="entry name" value="RNaseH-like_sf"/>
</dbReference>
<dbReference type="Gene3D" id="3.30.420.10">
    <property type="entry name" value="Ribonuclease H-like superfamily/Ribonuclease H"/>
    <property type="match status" value="1"/>
</dbReference>
<evidence type="ECO:0000256" key="2">
    <source>
        <dbReference type="ARBA" id="ARBA00022723"/>
    </source>
</evidence>
<keyword evidence="6" id="KW-0269">Exonuclease</keyword>
<evidence type="ECO:0000256" key="7">
    <source>
        <dbReference type="PROSITE-ProRule" id="PRU01343"/>
    </source>
</evidence>
<evidence type="ECO:0000256" key="4">
    <source>
        <dbReference type="ARBA" id="ARBA00022801"/>
    </source>
</evidence>
<dbReference type="InterPro" id="IPR051274">
    <property type="entry name" value="3-5_Exoribonuclease"/>
</dbReference>
<dbReference type="PANTHER" id="PTHR23044:SF61">
    <property type="entry name" value="3'-5' EXORIBONUCLEASE 1-RELATED"/>
    <property type="match status" value="1"/>
</dbReference>
<dbReference type="Proteomes" id="UP001489004">
    <property type="component" value="Unassembled WGS sequence"/>
</dbReference>
<dbReference type="AlphaFoldDB" id="A0AAW1R8Q0"/>
<evidence type="ECO:0000256" key="5">
    <source>
        <dbReference type="ARBA" id="ARBA00022833"/>
    </source>
</evidence>
<accession>A0AAW1R8Q0</accession>
<dbReference type="Pfam" id="PF00929">
    <property type="entry name" value="RNase_T"/>
    <property type="match status" value="1"/>
</dbReference>
<keyword evidence="2" id="KW-0479">Metal-binding</keyword>
<proteinExistence type="predicted"/>
<evidence type="ECO:0000256" key="6">
    <source>
        <dbReference type="ARBA" id="ARBA00022839"/>
    </source>
</evidence>
<organism evidence="9 10">
    <name type="scientific">[Myrmecia] bisecta</name>
    <dbReference type="NCBI Taxonomy" id="41462"/>
    <lineage>
        <taxon>Eukaryota</taxon>
        <taxon>Viridiplantae</taxon>
        <taxon>Chlorophyta</taxon>
        <taxon>core chlorophytes</taxon>
        <taxon>Trebouxiophyceae</taxon>
        <taxon>Trebouxiales</taxon>
        <taxon>Trebouxiaceae</taxon>
        <taxon>Myrmecia</taxon>
    </lineage>
</organism>
<evidence type="ECO:0000256" key="3">
    <source>
        <dbReference type="ARBA" id="ARBA00022771"/>
    </source>
</evidence>
<name>A0AAW1R8Q0_9CHLO</name>
<dbReference type="InterPro" id="IPR010666">
    <property type="entry name" value="Znf_GRF"/>
</dbReference>